<dbReference type="InterPro" id="IPR006146">
    <property type="entry name" value="5'-Nucleotdase_CS"/>
</dbReference>
<dbReference type="EMBL" id="BARU01034436">
    <property type="protein sequence ID" value="GAH63742.1"/>
    <property type="molecule type" value="Genomic_DNA"/>
</dbReference>
<evidence type="ECO:0000313" key="2">
    <source>
        <dbReference type="EMBL" id="GAH63742.1"/>
    </source>
</evidence>
<dbReference type="GO" id="GO:0030288">
    <property type="term" value="C:outer membrane-bounded periplasmic space"/>
    <property type="evidence" value="ECO:0007669"/>
    <property type="project" value="TreeGrafter"/>
</dbReference>
<gene>
    <name evidence="2" type="ORF">S03H2_54062</name>
</gene>
<reference evidence="2" key="1">
    <citation type="journal article" date="2014" name="Front. Microbiol.">
        <title>High frequency of phylogenetically diverse reductive dehalogenase-homologous genes in deep subseafloor sedimentary metagenomes.</title>
        <authorList>
            <person name="Kawai M."/>
            <person name="Futagami T."/>
            <person name="Toyoda A."/>
            <person name="Takaki Y."/>
            <person name="Nishi S."/>
            <person name="Hori S."/>
            <person name="Arai W."/>
            <person name="Tsubouchi T."/>
            <person name="Morono Y."/>
            <person name="Uchiyama I."/>
            <person name="Ito T."/>
            <person name="Fujiyama A."/>
            <person name="Inagaki F."/>
            <person name="Takami H."/>
        </authorList>
    </citation>
    <scope>NUCLEOTIDE SEQUENCE</scope>
    <source>
        <strain evidence="2">Expedition CK06-06</strain>
    </source>
</reference>
<protein>
    <recommendedName>
        <fullName evidence="1">Calcineurin-like phosphoesterase domain-containing protein</fullName>
    </recommendedName>
</protein>
<accession>X1H2U2</accession>
<dbReference type="Pfam" id="PF00149">
    <property type="entry name" value="Metallophos"/>
    <property type="match status" value="1"/>
</dbReference>
<comment type="caution">
    <text evidence="2">The sequence shown here is derived from an EMBL/GenBank/DDBJ whole genome shotgun (WGS) entry which is preliminary data.</text>
</comment>
<sequence>MKRQYKVLSILLTFTLVFGLLFSYVFAADTTTITILGTSDLHGRIYPYEYAIDSYDDDTGLAKLATLIKQERAIAPDALLIDCGDTVQDNSAELFNDLPVHPMIEGLNFLNYDVWVIGNHEFNFEKAFLDKNVATFKNSVLSANILKTDGTYFVKPYEIFEVNDVRVAIVGMTPPHVTQWEASAPEHFEGLTFPGTVEQSTKCIAELEGKYD</sequence>
<feature type="domain" description="Calcineurin-like phosphoesterase" evidence="1">
    <location>
        <begin position="34"/>
        <end position="140"/>
    </location>
</feature>
<evidence type="ECO:0000259" key="1">
    <source>
        <dbReference type="Pfam" id="PF00149"/>
    </source>
</evidence>
<feature type="non-terminal residue" evidence="2">
    <location>
        <position position="212"/>
    </location>
</feature>
<dbReference type="AlphaFoldDB" id="X1H2U2"/>
<name>X1H2U2_9ZZZZ</name>
<dbReference type="PANTHER" id="PTHR11575:SF6">
    <property type="entry name" value="2',3'-CYCLIC-NUCLEOTIDE 2'-PHOSPHODIESTERASE_3'-NUCLEOTIDASE"/>
    <property type="match status" value="1"/>
</dbReference>
<dbReference type="GO" id="GO:0046872">
    <property type="term" value="F:metal ion binding"/>
    <property type="evidence" value="ECO:0007669"/>
    <property type="project" value="InterPro"/>
</dbReference>
<dbReference type="InterPro" id="IPR004843">
    <property type="entry name" value="Calcineurin-like_PHP"/>
</dbReference>
<dbReference type="PANTHER" id="PTHR11575">
    <property type="entry name" value="5'-NUCLEOTIDASE-RELATED"/>
    <property type="match status" value="1"/>
</dbReference>
<dbReference type="GO" id="GO:0009166">
    <property type="term" value="P:nucleotide catabolic process"/>
    <property type="evidence" value="ECO:0007669"/>
    <property type="project" value="InterPro"/>
</dbReference>
<dbReference type="GO" id="GO:0016788">
    <property type="term" value="F:hydrolase activity, acting on ester bonds"/>
    <property type="evidence" value="ECO:0007669"/>
    <property type="project" value="InterPro"/>
</dbReference>
<proteinExistence type="predicted"/>
<dbReference type="Gene3D" id="3.60.21.10">
    <property type="match status" value="1"/>
</dbReference>
<dbReference type="InterPro" id="IPR006179">
    <property type="entry name" value="5_nucleotidase/apyrase"/>
</dbReference>
<dbReference type="SUPFAM" id="SSF56300">
    <property type="entry name" value="Metallo-dependent phosphatases"/>
    <property type="match status" value="1"/>
</dbReference>
<organism evidence="2">
    <name type="scientific">marine sediment metagenome</name>
    <dbReference type="NCBI Taxonomy" id="412755"/>
    <lineage>
        <taxon>unclassified sequences</taxon>
        <taxon>metagenomes</taxon>
        <taxon>ecological metagenomes</taxon>
    </lineage>
</organism>
<dbReference type="PROSITE" id="PS00786">
    <property type="entry name" value="5_NUCLEOTIDASE_2"/>
    <property type="match status" value="1"/>
</dbReference>
<dbReference type="GO" id="GO:0000166">
    <property type="term" value="F:nucleotide binding"/>
    <property type="evidence" value="ECO:0007669"/>
    <property type="project" value="InterPro"/>
</dbReference>
<dbReference type="InterPro" id="IPR029052">
    <property type="entry name" value="Metallo-depent_PP-like"/>
</dbReference>